<keyword evidence="6" id="KW-0645">Protease</keyword>
<sequence>MKKVLLSAFEPFGGDATNTSLQVAEALRNEQIPGVQLQMVELPVVRFEAPKQLIRVIQEERPDLVVMLGEAGGRRGISPERVAINLDDYPIPDNGGFQPCDEAIVSGGPVGYFSTLPLRAILGRWKDAMIPAEISNTAGLYLCNHLFYQVMHYLATQGPSVPAGFVHVPRLREGEVKEPTVGFDQCVDAIRLLVEEVIERRSAWV</sequence>
<dbReference type="Pfam" id="PF01470">
    <property type="entry name" value="Peptidase_C15"/>
    <property type="match status" value="1"/>
</dbReference>
<evidence type="ECO:0000256" key="9">
    <source>
        <dbReference type="PROSITE-ProRule" id="PRU10076"/>
    </source>
</evidence>
<dbReference type="PANTHER" id="PTHR23402:SF1">
    <property type="entry name" value="PYROGLUTAMYL-PEPTIDASE I"/>
    <property type="match status" value="1"/>
</dbReference>
<evidence type="ECO:0000256" key="4">
    <source>
        <dbReference type="ARBA" id="ARBA00006641"/>
    </source>
</evidence>
<dbReference type="GO" id="GO:0005829">
    <property type="term" value="C:cytosol"/>
    <property type="evidence" value="ECO:0007669"/>
    <property type="project" value="InterPro"/>
</dbReference>
<name>A0A840V314_9BACT</name>
<evidence type="ECO:0000313" key="12">
    <source>
        <dbReference type="Proteomes" id="UP000557717"/>
    </source>
</evidence>
<dbReference type="RefSeq" id="WP_184015053.1">
    <property type="nucleotide sequence ID" value="NZ_JACHFD010000001.1"/>
</dbReference>
<feature type="active site" evidence="9">
    <location>
        <position position="80"/>
    </location>
</feature>
<dbReference type="CDD" id="cd00501">
    <property type="entry name" value="Peptidase_C15"/>
    <property type="match status" value="1"/>
</dbReference>
<gene>
    <name evidence="11" type="ORF">HNR46_000275</name>
</gene>
<dbReference type="SUPFAM" id="SSF53182">
    <property type="entry name" value="Pyrrolidone carboxyl peptidase (pyroglutamate aminopeptidase)"/>
    <property type="match status" value="1"/>
</dbReference>
<dbReference type="EMBL" id="JACHFD010000001">
    <property type="protein sequence ID" value="MBB5350054.1"/>
    <property type="molecule type" value="Genomic_DNA"/>
</dbReference>
<comment type="subcellular location">
    <subcellularLocation>
        <location evidence="3">Cytoplasm</location>
    </subcellularLocation>
</comment>
<dbReference type="AlphaFoldDB" id="A0A840V314"/>
<comment type="similarity">
    <text evidence="4">Belongs to the peptidase C15 family.</text>
</comment>
<keyword evidence="5" id="KW-0963">Cytoplasm</keyword>
<proteinExistence type="inferred from homology"/>
<dbReference type="GO" id="GO:0016920">
    <property type="term" value="F:pyroglutamyl-peptidase activity"/>
    <property type="evidence" value="ECO:0007669"/>
    <property type="project" value="UniProtKB-EC"/>
</dbReference>
<comment type="function">
    <text evidence="2">Removes 5-oxoproline from various penultimate amino acid residues except L-proline.</text>
</comment>
<evidence type="ECO:0000256" key="2">
    <source>
        <dbReference type="ARBA" id="ARBA00002280"/>
    </source>
</evidence>
<evidence type="ECO:0000256" key="8">
    <source>
        <dbReference type="ARBA" id="ARBA00022807"/>
    </source>
</evidence>
<feature type="active site" evidence="10">
    <location>
        <position position="143"/>
    </location>
</feature>
<dbReference type="Proteomes" id="UP000557717">
    <property type="component" value="Unassembled WGS sequence"/>
</dbReference>
<dbReference type="Gene3D" id="3.40.630.20">
    <property type="entry name" value="Peptidase C15, pyroglutamyl peptidase I-like"/>
    <property type="match status" value="1"/>
</dbReference>
<protein>
    <recommendedName>
        <fullName evidence="9">Pyroglutamyl-peptidase I</fullName>
        <ecNumber evidence="9">3.4.19.3</ecNumber>
    </recommendedName>
</protein>
<dbReference type="GO" id="GO:0006508">
    <property type="term" value="P:proteolysis"/>
    <property type="evidence" value="ECO:0007669"/>
    <property type="project" value="UniProtKB-KW"/>
</dbReference>
<keyword evidence="12" id="KW-1185">Reference proteome</keyword>
<dbReference type="NCBIfam" id="NF009676">
    <property type="entry name" value="PRK13197.1"/>
    <property type="match status" value="1"/>
</dbReference>
<evidence type="ECO:0000256" key="7">
    <source>
        <dbReference type="ARBA" id="ARBA00022801"/>
    </source>
</evidence>
<evidence type="ECO:0000256" key="1">
    <source>
        <dbReference type="ARBA" id="ARBA00001770"/>
    </source>
</evidence>
<dbReference type="PANTHER" id="PTHR23402">
    <property type="entry name" value="PROTEASE FAMILY C15 PYROGLUTAMYL-PEPTIDASE I-RELATED"/>
    <property type="match status" value="1"/>
</dbReference>
<dbReference type="EC" id="3.4.19.3" evidence="9"/>
<keyword evidence="7 11" id="KW-0378">Hydrolase</keyword>
<dbReference type="PIRSF" id="PIRSF015592">
    <property type="entry name" value="Prld-crbxl_pptds"/>
    <property type="match status" value="1"/>
</dbReference>
<dbReference type="PRINTS" id="PR00706">
    <property type="entry name" value="PYROGLUPTASE"/>
</dbReference>
<dbReference type="InterPro" id="IPR033693">
    <property type="entry name" value="PGPEP1_Glu_AS"/>
</dbReference>
<evidence type="ECO:0000256" key="3">
    <source>
        <dbReference type="ARBA" id="ARBA00004496"/>
    </source>
</evidence>
<accession>A0A840V314</accession>
<dbReference type="PROSITE" id="PS01334">
    <property type="entry name" value="PYRASE_CYS"/>
    <property type="match status" value="1"/>
</dbReference>
<dbReference type="InterPro" id="IPR033694">
    <property type="entry name" value="PGPEP1_Cys_AS"/>
</dbReference>
<dbReference type="InterPro" id="IPR016125">
    <property type="entry name" value="Peptidase_C15-like"/>
</dbReference>
<comment type="catalytic activity">
    <reaction evidence="1 9">
        <text>Release of an N-terminal pyroglutamyl group from a polypeptide, the second amino acid generally not being Pro.</text>
        <dbReference type="EC" id="3.4.19.3"/>
    </reaction>
</comment>
<comment type="caution">
    <text evidence="11">The sequence shown here is derived from an EMBL/GenBank/DDBJ whole genome shotgun (WGS) entry which is preliminary data.</text>
</comment>
<keyword evidence="8" id="KW-0788">Thiol protease</keyword>
<evidence type="ECO:0000256" key="10">
    <source>
        <dbReference type="PROSITE-ProRule" id="PRU10077"/>
    </source>
</evidence>
<dbReference type="PROSITE" id="PS01333">
    <property type="entry name" value="PYRASE_GLU"/>
    <property type="match status" value="1"/>
</dbReference>
<dbReference type="InterPro" id="IPR000816">
    <property type="entry name" value="Peptidase_C15"/>
</dbReference>
<evidence type="ECO:0000313" key="11">
    <source>
        <dbReference type="EMBL" id="MBB5350054.1"/>
    </source>
</evidence>
<dbReference type="InterPro" id="IPR036440">
    <property type="entry name" value="Peptidase_C15-like_sf"/>
</dbReference>
<reference evidence="11 12" key="1">
    <citation type="submission" date="2020-08" db="EMBL/GenBank/DDBJ databases">
        <title>Genomic Encyclopedia of Type Strains, Phase IV (KMG-IV): sequencing the most valuable type-strain genomes for metagenomic binning, comparative biology and taxonomic classification.</title>
        <authorList>
            <person name="Goeker M."/>
        </authorList>
    </citation>
    <scope>NUCLEOTIDE SEQUENCE [LARGE SCALE GENOMIC DNA]</scope>
    <source>
        <strain evidence="11 12">YC6886</strain>
    </source>
</reference>
<evidence type="ECO:0000256" key="5">
    <source>
        <dbReference type="ARBA" id="ARBA00022490"/>
    </source>
</evidence>
<organism evidence="11 12">
    <name type="scientific">Haloferula luteola</name>
    <dbReference type="NCBI Taxonomy" id="595692"/>
    <lineage>
        <taxon>Bacteria</taxon>
        <taxon>Pseudomonadati</taxon>
        <taxon>Verrucomicrobiota</taxon>
        <taxon>Verrucomicrobiia</taxon>
        <taxon>Verrucomicrobiales</taxon>
        <taxon>Verrucomicrobiaceae</taxon>
        <taxon>Haloferula</taxon>
    </lineage>
</organism>
<evidence type="ECO:0000256" key="6">
    <source>
        <dbReference type="ARBA" id="ARBA00022670"/>
    </source>
</evidence>